<organism evidence="2 3">
    <name type="scientific">Schistosoma japonicum</name>
    <name type="common">Blood fluke</name>
    <dbReference type="NCBI Taxonomy" id="6182"/>
    <lineage>
        <taxon>Eukaryota</taxon>
        <taxon>Metazoa</taxon>
        <taxon>Spiralia</taxon>
        <taxon>Lophotrochozoa</taxon>
        <taxon>Platyhelminthes</taxon>
        <taxon>Trematoda</taxon>
        <taxon>Digenea</taxon>
        <taxon>Strigeidida</taxon>
        <taxon>Schistosomatoidea</taxon>
        <taxon>Schistosomatidae</taxon>
        <taxon>Schistosoma</taxon>
    </lineage>
</organism>
<sequence length="231" mass="25687">MLDEFSEISDPLSLLLRPYFCLVGTNILESAKYRVCGTPCCRAHSEPDLNSVLHTSSSIRRTSRTLIITHCSYCQPYNKIDLSLMSESACDHLKRFLSEVDGILGIFVADKDGVVVASATMDDMPDQARSPYVTAAFIVSLQQVNKLDLGELEWMITSYQEMVICQFHFTCRLALPLFLTVVGSSECNIGAVIALEPSIRPLLNRLAPEASSRIQNEAILSRTNNGPYFRV</sequence>
<evidence type="ECO:0000256" key="1">
    <source>
        <dbReference type="ARBA" id="ARBA00005356"/>
    </source>
</evidence>
<dbReference type="PANTHER" id="PTHR13378:SF1">
    <property type="entry name" value="RAGULATOR COMPLEX PROTEIN LAMTOR3"/>
    <property type="match status" value="1"/>
</dbReference>
<dbReference type="STRING" id="6182.A0A4Z2D432"/>
<gene>
    <name evidence="2" type="ORF">EWB00_004777</name>
</gene>
<protein>
    <submittedName>
        <fullName evidence="2">Ragulator complex protein isoform 1</fullName>
    </submittedName>
</protein>
<accession>A0A4Z2D432</accession>
<dbReference type="SMART" id="SM01278">
    <property type="entry name" value="MAPKK1_Int"/>
    <property type="match status" value="1"/>
</dbReference>
<dbReference type="InterPro" id="IPR015019">
    <property type="entry name" value="LAMTOR3"/>
</dbReference>
<proteinExistence type="inferred from homology"/>
<dbReference type="OrthoDB" id="343907at2759"/>
<dbReference type="Proteomes" id="UP000311919">
    <property type="component" value="Unassembled WGS sequence"/>
</dbReference>
<comment type="caution">
    <text evidence="2">The sequence shown here is derived from an EMBL/GenBank/DDBJ whole genome shotgun (WGS) entry which is preliminary data.</text>
</comment>
<dbReference type="Gene3D" id="3.30.450.30">
    <property type="entry name" value="Dynein light chain 2a, cytoplasmic"/>
    <property type="match status" value="1"/>
</dbReference>
<name>A0A4Z2D432_SCHJA</name>
<dbReference type="GO" id="GO:0032008">
    <property type="term" value="P:positive regulation of TOR signaling"/>
    <property type="evidence" value="ECO:0007669"/>
    <property type="project" value="TreeGrafter"/>
</dbReference>
<reference evidence="2 3" key="1">
    <citation type="submission" date="2019-03" db="EMBL/GenBank/DDBJ databases">
        <title>An improved genome assembly of the fluke Schistosoma japonicum.</title>
        <authorList>
            <person name="Hu W."/>
            <person name="Luo F."/>
            <person name="Yin M."/>
            <person name="Mo X."/>
            <person name="Sun C."/>
            <person name="Wu Q."/>
            <person name="Zhu B."/>
            <person name="Xiang M."/>
            <person name="Wang J."/>
            <person name="Wang Y."/>
            <person name="Zhang T."/>
            <person name="Xu B."/>
            <person name="Zheng H."/>
            <person name="Feng Z."/>
        </authorList>
    </citation>
    <scope>NUCLEOTIDE SEQUENCE [LARGE SCALE GENOMIC DNA]</scope>
    <source>
        <strain evidence="2">HuSjv2</strain>
        <tissue evidence="2">Worms</tissue>
    </source>
</reference>
<evidence type="ECO:0000313" key="2">
    <source>
        <dbReference type="EMBL" id="TNN11226.1"/>
    </source>
</evidence>
<dbReference type="GO" id="GO:0071986">
    <property type="term" value="C:Ragulator complex"/>
    <property type="evidence" value="ECO:0007669"/>
    <property type="project" value="TreeGrafter"/>
</dbReference>
<dbReference type="GO" id="GO:0071230">
    <property type="term" value="P:cellular response to amino acid stimulus"/>
    <property type="evidence" value="ECO:0007669"/>
    <property type="project" value="TreeGrafter"/>
</dbReference>
<dbReference type="AlphaFoldDB" id="A0A4Z2D432"/>
<dbReference type="PANTHER" id="PTHR13378">
    <property type="entry name" value="REGULATOR COMPLEX PROTEIN LAMTOR3"/>
    <property type="match status" value="1"/>
</dbReference>
<evidence type="ECO:0000313" key="3">
    <source>
        <dbReference type="Proteomes" id="UP000311919"/>
    </source>
</evidence>
<keyword evidence="3" id="KW-1185">Reference proteome</keyword>
<dbReference type="SUPFAM" id="SSF103196">
    <property type="entry name" value="Roadblock/LC7 domain"/>
    <property type="match status" value="1"/>
</dbReference>
<comment type="similarity">
    <text evidence="1">Belongs to the LAMTOR3 family.</text>
</comment>
<dbReference type="Pfam" id="PF08923">
    <property type="entry name" value="MAPKK1_Int"/>
    <property type="match status" value="1"/>
</dbReference>
<dbReference type="EMBL" id="SKCS01000308">
    <property type="protein sequence ID" value="TNN11226.1"/>
    <property type="molecule type" value="Genomic_DNA"/>
</dbReference>